<dbReference type="AlphaFoldDB" id="A0A8E2D5M0"/>
<reference evidence="3 4" key="1">
    <citation type="submission" date="2020-07" db="EMBL/GenBank/DDBJ databases">
        <title>Genomic Encyclopedia of Type Strains, Phase IV (KMG-IV): sequencing the most valuable type-strain genomes for metagenomic binning, comparative biology and taxonomic classification.</title>
        <authorList>
            <person name="Goeker M."/>
        </authorList>
    </citation>
    <scope>NUCLEOTIDE SEQUENCE [LARGE SCALE GENOMIC DNA]</scope>
    <source>
        <strain evidence="3 4">DSM 23697</strain>
    </source>
</reference>
<dbReference type="Proteomes" id="UP000574332">
    <property type="component" value="Unassembled WGS sequence"/>
</dbReference>
<feature type="signal peptide" evidence="1">
    <location>
        <begin position="1"/>
        <end position="19"/>
    </location>
</feature>
<dbReference type="EMBL" id="JACCCY010000003">
    <property type="protein sequence ID" value="NYI49910.1"/>
    <property type="molecule type" value="Genomic_DNA"/>
</dbReference>
<feature type="chain" id="PRO_5034485597" evidence="1">
    <location>
        <begin position="20"/>
        <end position="180"/>
    </location>
</feature>
<dbReference type="InterPro" id="IPR029039">
    <property type="entry name" value="Flavoprotein-like_sf"/>
</dbReference>
<name>A0A8E2D5M0_9PORP</name>
<dbReference type="GO" id="GO:0010181">
    <property type="term" value="F:FMN binding"/>
    <property type="evidence" value="ECO:0007669"/>
    <property type="project" value="InterPro"/>
</dbReference>
<feature type="domain" description="Flavodoxin-like" evidence="2">
    <location>
        <begin position="24"/>
        <end position="180"/>
    </location>
</feature>
<evidence type="ECO:0000313" key="3">
    <source>
        <dbReference type="EMBL" id="NYI49910.1"/>
    </source>
</evidence>
<dbReference type="PANTHER" id="PTHR39201">
    <property type="entry name" value="EXPORTED PROTEIN-RELATED"/>
    <property type="match status" value="1"/>
</dbReference>
<dbReference type="PROSITE" id="PS50902">
    <property type="entry name" value="FLAVODOXIN_LIKE"/>
    <property type="match status" value="1"/>
</dbReference>
<keyword evidence="1" id="KW-0732">Signal</keyword>
<sequence>MKQLILILACVLAGTFTHAQEKKVLVAYFSCTGNTETVAKAIAQATHATLYRIQAEKAYSAADLDWQDKQSRSSIEMGSTTSRPVLADKNAQAETYDILFLGYPIWWNQTPRIINTFIESYNLKGKTVIPFATSGSSSIQNSTNLLKKQYSDINWQTGRLLNNGTPDAIKWAEGIVKAQL</sequence>
<evidence type="ECO:0000313" key="4">
    <source>
        <dbReference type="Proteomes" id="UP000574332"/>
    </source>
</evidence>
<comment type="caution">
    <text evidence="3">The sequence shown here is derived from an EMBL/GenBank/DDBJ whole genome shotgun (WGS) entry which is preliminary data.</text>
</comment>
<keyword evidence="4" id="KW-1185">Reference proteome</keyword>
<organism evidence="3 4">
    <name type="scientific">Macellibacteroides fermentans</name>
    <dbReference type="NCBI Taxonomy" id="879969"/>
    <lineage>
        <taxon>Bacteria</taxon>
        <taxon>Pseudomonadati</taxon>
        <taxon>Bacteroidota</taxon>
        <taxon>Bacteroidia</taxon>
        <taxon>Bacteroidales</taxon>
        <taxon>Porphyromonadaceae</taxon>
        <taxon>Macellibacteroides</taxon>
    </lineage>
</organism>
<dbReference type="Pfam" id="PF12682">
    <property type="entry name" value="Flavodoxin_4"/>
    <property type="match status" value="1"/>
</dbReference>
<dbReference type="Gene3D" id="3.40.50.360">
    <property type="match status" value="1"/>
</dbReference>
<evidence type="ECO:0000256" key="1">
    <source>
        <dbReference type="SAM" id="SignalP"/>
    </source>
</evidence>
<dbReference type="InterPro" id="IPR008254">
    <property type="entry name" value="Flavodoxin/NO_synth"/>
</dbReference>
<dbReference type="RefSeq" id="WP_068183108.1">
    <property type="nucleotide sequence ID" value="NZ_JACCCY010000003.1"/>
</dbReference>
<proteinExistence type="predicted"/>
<dbReference type="NCBIfam" id="NF005501">
    <property type="entry name" value="PRK07116.1"/>
    <property type="match status" value="1"/>
</dbReference>
<gene>
    <name evidence="3" type="ORF">F5613_002040</name>
</gene>
<accession>A0A8E2D5M0</accession>
<protein>
    <submittedName>
        <fullName evidence="3">Flavodoxin</fullName>
    </submittedName>
</protein>
<evidence type="ECO:0000259" key="2">
    <source>
        <dbReference type="PROSITE" id="PS50902"/>
    </source>
</evidence>
<dbReference type="SUPFAM" id="SSF52218">
    <property type="entry name" value="Flavoproteins"/>
    <property type="match status" value="1"/>
</dbReference>
<dbReference type="PANTHER" id="PTHR39201:SF1">
    <property type="entry name" value="FLAVODOXIN-LIKE DOMAIN-CONTAINING PROTEIN"/>
    <property type="match status" value="1"/>
</dbReference>